<evidence type="ECO:0000256" key="2">
    <source>
        <dbReference type="ARBA" id="ARBA00004555"/>
    </source>
</evidence>
<dbReference type="KEGG" id="vde:111248581"/>
<dbReference type="CTD" id="92344"/>
<keyword evidence="5" id="KW-0963">Cytoplasm</keyword>
<accession>A0A7M7JU02</accession>
<feature type="region of interest" description="Disordered" evidence="9">
    <location>
        <begin position="149"/>
        <end position="183"/>
    </location>
</feature>
<dbReference type="InParanoid" id="A0A7M7JU02"/>
<evidence type="ECO:0000256" key="5">
    <source>
        <dbReference type="ARBA" id="ARBA00022490"/>
    </source>
</evidence>
<evidence type="ECO:0000256" key="9">
    <source>
        <dbReference type="SAM" id="MobiDB-lite"/>
    </source>
</evidence>
<protein>
    <recommendedName>
        <fullName evidence="4">RAB6-interacting golgin</fullName>
    </recommendedName>
</protein>
<dbReference type="RefSeq" id="XP_022656862.1">
    <property type="nucleotide sequence ID" value="XM_022801127.1"/>
</dbReference>
<dbReference type="PANTHER" id="PTHR21470">
    <property type="entry name" value="RAB6-INTERACTING PROTEIN GORAB"/>
    <property type="match status" value="1"/>
</dbReference>
<feature type="coiled-coil region" evidence="8">
    <location>
        <begin position="274"/>
        <end position="301"/>
    </location>
</feature>
<dbReference type="GO" id="GO:0005794">
    <property type="term" value="C:Golgi apparatus"/>
    <property type="evidence" value="ECO:0007669"/>
    <property type="project" value="UniProtKB-SubCell"/>
</dbReference>
<comment type="subcellular location">
    <subcellularLocation>
        <location evidence="1">Cytoplasm</location>
    </subcellularLocation>
    <subcellularLocation>
        <location evidence="2">Golgi apparatus</location>
    </subcellularLocation>
</comment>
<dbReference type="Proteomes" id="UP000594260">
    <property type="component" value="Unplaced"/>
</dbReference>
<dbReference type="OrthoDB" id="9909311at2759"/>
<name>A0A7M7JU02_VARDE</name>
<evidence type="ECO:0000256" key="8">
    <source>
        <dbReference type="SAM" id="Coils"/>
    </source>
</evidence>
<dbReference type="InterPro" id="IPR007033">
    <property type="entry name" value="GORAB"/>
</dbReference>
<proteinExistence type="inferred from homology"/>
<dbReference type="GO" id="GO:1905515">
    <property type="term" value="P:non-motile cilium assembly"/>
    <property type="evidence" value="ECO:0007669"/>
    <property type="project" value="TreeGrafter"/>
</dbReference>
<comment type="similarity">
    <text evidence="3">Belongs to the GORAB family.</text>
</comment>
<dbReference type="EnsemblMetazoa" id="XM_022801127">
    <property type="protein sequence ID" value="XP_022656862"/>
    <property type="gene ID" value="LOC111248581"/>
</dbReference>
<evidence type="ECO:0000313" key="11">
    <source>
        <dbReference type="Proteomes" id="UP000594260"/>
    </source>
</evidence>
<feature type="compositionally biased region" description="Basic and acidic residues" evidence="9">
    <location>
        <begin position="149"/>
        <end position="164"/>
    </location>
</feature>
<feature type="compositionally biased region" description="Polar residues" evidence="9">
    <location>
        <begin position="166"/>
        <end position="181"/>
    </location>
</feature>
<keyword evidence="11" id="KW-1185">Reference proteome</keyword>
<sequence>MAITAGSSLARINSSDAITPQPLNTRATITSLPIGHTPKRITNRASKPQLITMQRNTDQTPSEAHVKHGYDAGVSNMSILQGPSPPTPPMSSPESSSPPPGLPVQQCERNSASPDLIPQEVLQGISKIALVKNFNRRLADDEIKERRQIRDSTANAKDHQDVHYKASSTSGIPNKGSTSPVRINESIGAGSSVLKPEVFEIIPQAREKKSFGKPSDLYELEEYQRRIEQENCERKLLLAQAVQERERRTAAEVHRLGRIKAELARLDLILSSDVAILRKEIETASIDFNKAEKNYVRIEKEFIEAKMILHQKLDRKEKLTEHLCFIIEENEVRKAKKLEQLMDELNEKATPRYDDYEMVSAFEQDGDVCTSCGGSADETDGFDNDGDHLEGAAKASSAFEEFKEVKTD</sequence>
<feature type="region of interest" description="Disordered" evidence="9">
    <location>
        <begin position="30"/>
        <end position="109"/>
    </location>
</feature>
<reference evidence="10" key="1">
    <citation type="submission" date="2021-01" db="UniProtKB">
        <authorList>
            <consortium name="EnsemblMetazoa"/>
        </authorList>
    </citation>
    <scope>IDENTIFICATION</scope>
</reference>
<organism evidence="10 11">
    <name type="scientific">Varroa destructor</name>
    <name type="common">Honeybee mite</name>
    <dbReference type="NCBI Taxonomy" id="109461"/>
    <lineage>
        <taxon>Eukaryota</taxon>
        <taxon>Metazoa</taxon>
        <taxon>Ecdysozoa</taxon>
        <taxon>Arthropoda</taxon>
        <taxon>Chelicerata</taxon>
        <taxon>Arachnida</taxon>
        <taxon>Acari</taxon>
        <taxon>Parasitiformes</taxon>
        <taxon>Mesostigmata</taxon>
        <taxon>Gamasina</taxon>
        <taxon>Dermanyssoidea</taxon>
        <taxon>Varroidae</taxon>
        <taxon>Varroa</taxon>
    </lineage>
</organism>
<dbReference type="Pfam" id="PF04949">
    <property type="entry name" value="Transcrip_act"/>
    <property type="match status" value="1"/>
</dbReference>
<feature type="region of interest" description="Disordered" evidence="9">
    <location>
        <begin position="373"/>
        <end position="395"/>
    </location>
</feature>
<evidence type="ECO:0000256" key="3">
    <source>
        <dbReference type="ARBA" id="ARBA00005599"/>
    </source>
</evidence>
<evidence type="ECO:0000256" key="6">
    <source>
        <dbReference type="ARBA" id="ARBA00023034"/>
    </source>
</evidence>
<feature type="compositionally biased region" description="Pro residues" evidence="9">
    <location>
        <begin position="83"/>
        <end position="102"/>
    </location>
</feature>
<feature type="compositionally biased region" description="Polar residues" evidence="9">
    <location>
        <begin position="43"/>
        <end position="62"/>
    </location>
</feature>
<dbReference type="GeneID" id="111248581"/>
<evidence type="ECO:0000256" key="4">
    <source>
        <dbReference type="ARBA" id="ARBA00014130"/>
    </source>
</evidence>
<keyword evidence="6" id="KW-0333">Golgi apparatus</keyword>
<evidence type="ECO:0000256" key="1">
    <source>
        <dbReference type="ARBA" id="ARBA00004496"/>
    </source>
</evidence>
<evidence type="ECO:0000313" key="10">
    <source>
        <dbReference type="EnsemblMetazoa" id="XP_022656862"/>
    </source>
</evidence>
<dbReference type="AlphaFoldDB" id="A0A7M7JU02"/>
<dbReference type="PANTHER" id="PTHR21470:SF2">
    <property type="entry name" value="RAB6-INTERACTING GOLGIN"/>
    <property type="match status" value="1"/>
</dbReference>
<keyword evidence="7 8" id="KW-0175">Coiled coil</keyword>
<evidence type="ECO:0000256" key="7">
    <source>
        <dbReference type="ARBA" id="ARBA00023054"/>
    </source>
</evidence>